<dbReference type="PANTHER" id="PTHR43404:SF2">
    <property type="entry name" value="LIPOPOLYSACCHARIDE CHOLINEPHOSPHOTRANSFERASE LICD"/>
    <property type="match status" value="1"/>
</dbReference>
<dbReference type="GO" id="GO:0009100">
    <property type="term" value="P:glycoprotein metabolic process"/>
    <property type="evidence" value="ECO:0007669"/>
    <property type="project" value="UniProtKB-ARBA"/>
</dbReference>
<dbReference type="Pfam" id="PF04991">
    <property type="entry name" value="LicD"/>
    <property type="match status" value="1"/>
</dbReference>
<accession>A0A7X3SIZ5</accession>
<dbReference type="AlphaFoldDB" id="A0A7X3SIZ5"/>
<evidence type="ECO:0000259" key="2">
    <source>
        <dbReference type="Pfam" id="PF04991"/>
    </source>
</evidence>
<evidence type="ECO:0000313" key="3">
    <source>
        <dbReference type="EMBL" id="MXP75850.1"/>
    </source>
</evidence>
<keyword evidence="1" id="KW-0175">Coiled coil</keyword>
<reference evidence="3 4" key="1">
    <citation type="submission" date="2019-12" db="EMBL/GenBank/DDBJ databases">
        <title>Sporaefaciens musculi gen. nov., sp. nov., a novel bacterium isolated from the caecum of an obese mouse.</title>
        <authorList>
            <person name="Rasmussen T.S."/>
            <person name="Streidl T."/>
            <person name="Hitch T.C.A."/>
            <person name="Wortmann E."/>
            <person name="Deptula P."/>
            <person name="Hansen M."/>
            <person name="Nielsen D.S."/>
            <person name="Clavel T."/>
            <person name="Vogensen F.K."/>
        </authorList>
    </citation>
    <scope>NUCLEOTIDE SEQUENCE [LARGE SCALE GENOMIC DNA]</scope>
    <source>
        <strain evidence="3 4">WCA-9-b2</strain>
    </source>
</reference>
<feature type="coiled-coil region" evidence="1">
    <location>
        <begin position="42"/>
        <end position="69"/>
    </location>
</feature>
<dbReference type="InterPro" id="IPR007074">
    <property type="entry name" value="LicD/FKTN/FKRP_NTP_transf"/>
</dbReference>
<dbReference type="RefSeq" id="WP_159751037.1">
    <property type="nucleotide sequence ID" value="NZ_WUQX01000001.1"/>
</dbReference>
<organism evidence="3 4">
    <name type="scientific">Sporofaciens musculi</name>
    <dbReference type="NCBI Taxonomy" id="2681861"/>
    <lineage>
        <taxon>Bacteria</taxon>
        <taxon>Bacillati</taxon>
        <taxon>Bacillota</taxon>
        <taxon>Clostridia</taxon>
        <taxon>Lachnospirales</taxon>
        <taxon>Lachnospiraceae</taxon>
        <taxon>Sporofaciens</taxon>
    </lineage>
</organism>
<comment type="caution">
    <text evidence="3">The sequence shown here is derived from an EMBL/GenBank/DDBJ whole genome shotgun (WGS) entry which is preliminary data.</text>
</comment>
<keyword evidence="4" id="KW-1185">Reference proteome</keyword>
<proteinExistence type="predicted"/>
<feature type="domain" description="LicD/FKTN/FKRP nucleotidyltransferase" evidence="2">
    <location>
        <begin position="174"/>
        <end position="382"/>
    </location>
</feature>
<evidence type="ECO:0000313" key="4">
    <source>
        <dbReference type="Proteomes" id="UP000460412"/>
    </source>
</evidence>
<protein>
    <recommendedName>
        <fullName evidence="2">LicD/FKTN/FKRP nucleotidyltransferase domain-containing protein</fullName>
    </recommendedName>
</protein>
<dbReference type="Proteomes" id="UP000460412">
    <property type="component" value="Unassembled WGS sequence"/>
</dbReference>
<sequence length="414" mass="48905">MHKRLIIFGAGRNGDDAYHFFGGENILCFVDNNEKMVGTKLHDKKIISFNELKELKEKLEEKFEQSYEVIVSVSKTRWATLAIVNQLQGIGIDDYSIYMDVRKRWKTGSTFMQRDRFRYPYEQETILEIYQVQFDYLMRHTDAAHLLPATGSLREAQLNTADRANEFFTWIQELEIAPFMIAGTLLGAVRHKGFIPWDDDLDFGLMYDEYIRLIQYMEEKGKIFYHRGNNIWETKEGNCSCPLEVQYVAAYGLGYMQIYLNTGASHVKENPFIMDIFPVYYFENGYTKENYARDLKKWYRRREENFDEVDKLYLREMTSSGIICNKSERVGLGHDLTSFLKSQHDINGRKFDTKIWNAEVLFPLQKLSFEGYEWYASQCTEAWLKGEGYGDIMRLPSRVGVYVHDKDRVFWDKY</sequence>
<name>A0A7X3SIZ5_9FIRM</name>
<gene>
    <name evidence="3" type="ORF">GN277_10795</name>
</gene>
<dbReference type="InterPro" id="IPR029063">
    <property type="entry name" value="SAM-dependent_MTases_sf"/>
</dbReference>
<dbReference type="PANTHER" id="PTHR43404">
    <property type="entry name" value="LIPOPOLYSACCHARIDE CHOLINEPHOSPHOTRANSFERASE LICD"/>
    <property type="match status" value="1"/>
</dbReference>
<dbReference type="EMBL" id="WUQX01000001">
    <property type="protein sequence ID" value="MXP75850.1"/>
    <property type="molecule type" value="Genomic_DNA"/>
</dbReference>
<dbReference type="SUPFAM" id="SSF53335">
    <property type="entry name" value="S-adenosyl-L-methionine-dependent methyltransferases"/>
    <property type="match status" value="1"/>
</dbReference>
<dbReference type="Gene3D" id="3.40.50.720">
    <property type="entry name" value="NAD(P)-binding Rossmann-like Domain"/>
    <property type="match status" value="1"/>
</dbReference>
<evidence type="ECO:0000256" key="1">
    <source>
        <dbReference type="SAM" id="Coils"/>
    </source>
</evidence>
<dbReference type="InterPro" id="IPR052942">
    <property type="entry name" value="LPS_cholinephosphotransferase"/>
</dbReference>